<evidence type="ECO:0000313" key="11">
    <source>
        <dbReference type="EMBL" id="MBO8472852.1"/>
    </source>
</evidence>
<dbReference type="InterPro" id="IPR041856">
    <property type="entry name" value="NAD+_synth_C"/>
</dbReference>
<dbReference type="GO" id="GO:0003952">
    <property type="term" value="F:NAD+ synthase (glutamine-hydrolyzing) activity"/>
    <property type="evidence" value="ECO:0007669"/>
    <property type="project" value="UniProtKB-UniRule"/>
</dbReference>
<dbReference type="GO" id="GO:0009435">
    <property type="term" value="P:NAD+ biosynthetic process"/>
    <property type="evidence" value="ECO:0007669"/>
    <property type="project" value="UniProtKB-UniRule"/>
</dbReference>
<keyword evidence="4 7" id="KW-0547">Nucleotide-binding</keyword>
<dbReference type="PIRSF" id="PIRSF006630">
    <property type="entry name" value="NADS_GAT"/>
    <property type="match status" value="1"/>
</dbReference>
<dbReference type="GO" id="GO:0005737">
    <property type="term" value="C:cytoplasm"/>
    <property type="evidence" value="ECO:0007669"/>
    <property type="project" value="InterPro"/>
</dbReference>
<dbReference type="CDD" id="cd00553">
    <property type="entry name" value="NAD_synthase"/>
    <property type="match status" value="1"/>
</dbReference>
<reference evidence="11" key="2">
    <citation type="journal article" date="2021" name="PeerJ">
        <title>Extensive microbial diversity within the chicken gut microbiome revealed by metagenomics and culture.</title>
        <authorList>
            <person name="Gilroy R."/>
            <person name="Ravi A."/>
            <person name="Getino M."/>
            <person name="Pursley I."/>
            <person name="Horton D.L."/>
            <person name="Alikhan N.F."/>
            <person name="Baker D."/>
            <person name="Gharbi K."/>
            <person name="Hall N."/>
            <person name="Watson M."/>
            <person name="Adriaenssens E.M."/>
            <person name="Foster-Nyarko E."/>
            <person name="Jarju S."/>
            <person name="Secka A."/>
            <person name="Antonio M."/>
            <person name="Oren A."/>
            <person name="Chaudhuri R.R."/>
            <person name="La Ragione R."/>
            <person name="Hildebrand F."/>
            <person name="Pallen M.J."/>
        </authorList>
    </citation>
    <scope>NUCLEOTIDE SEQUENCE</scope>
    <source>
        <strain evidence="11">B1-8020</strain>
    </source>
</reference>
<evidence type="ECO:0000256" key="1">
    <source>
        <dbReference type="ARBA" id="ARBA00005188"/>
    </source>
</evidence>
<keyword evidence="5 7" id="KW-0067">ATP-binding</keyword>
<dbReference type="PANTHER" id="PTHR23090">
    <property type="entry name" value="NH 3 /GLUTAMINE-DEPENDENT NAD + SYNTHETASE"/>
    <property type="match status" value="1"/>
</dbReference>
<dbReference type="EC" id="6.3.5.1" evidence="7 8"/>
<dbReference type="AlphaFoldDB" id="A0A9D9IHE4"/>
<dbReference type="Pfam" id="PF02540">
    <property type="entry name" value="NAD_synthase"/>
    <property type="match status" value="1"/>
</dbReference>
<dbReference type="Proteomes" id="UP000823604">
    <property type="component" value="Unassembled WGS sequence"/>
</dbReference>
<dbReference type="Gene3D" id="3.40.50.620">
    <property type="entry name" value="HUPs"/>
    <property type="match status" value="1"/>
</dbReference>
<comment type="catalytic activity">
    <reaction evidence="7 8">
        <text>deamido-NAD(+) + L-glutamine + ATP + H2O = L-glutamate + AMP + diphosphate + NAD(+) + H(+)</text>
        <dbReference type="Rhea" id="RHEA:24384"/>
        <dbReference type="ChEBI" id="CHEBI:15377"/>
        <dbReference type="ChEBI" id="CHEBI:15378"/>
        <dbReference type="ChEBI" id="CHEBI:29985"/>
        <dbReference type="ChEBI" id="CHEBI:30616"/>
        <dbReference type="ChEBI" id="CHEBI:33019"/>
        <dbReference type="ChEBI" id="CHEBI:57540"/>
        <dbReference type="ChEBI" id="CHEBI:58359"/>
        <dbReference type="ChEBI" id="CHEBI:58437"/>
        <dbReference type="ChEBI" id="CHEBI:456215"/>
        <dbReference type="EC" id="6.3.5.1"/>
    </reaction>
</comment>
<dbReference type="InterPro" id="IPR014729">
    <property type="entry name" value="Rossmann-like_a/b/a_fold"/>
</dbReference>
<feature type="binding site" evidence="7">
    <location>
        <position position="445"/>
    </location>
    <ligand>
        <name>deamido-NAD(+)</name>
        <dbReference type="ChEBI" id="CHEBI:58437"/>
        <note>ligand shared between two neighboring subunits</note>
    </ligand>
</feature>
<dbReference type="InterPro" id="IPR022310">
    <property type="entry name" value="NAD/GMP_synthase"/>
</dbReference>
<protein>
    <recommendedName>
        <fullName evidence="7 8">Glutamine-dependent NAD(+) synthetase</fullName>
        <ecNumber evidence="7 8">6.3.5.1</ecNumber>
    </recommendedName>
    <alternativeName>
        <fullName evidence="7 8">NAD(+) synthase [glutamine-hydrolyzing]</fullName>
    </alternativeName>
</protein>
<feature type="binding site" evidence="7">
    <location>
        <position position="205"/>
    </location>
    <ligand>
        <name>L-glutamine</name>
        <dbReference type="ChEBI" id="CHEBI:58359"/>
    </ligand>
</feature>
<evidence type="ECO:0000256" key="4">
    <source>
        <dbReference type="ARBA" id="ARBA00022741"/>
    </source>
</evidence>
<comment type="similarity">
    <text evidence="9">Belongs to the NAD synthetase family.</text>
</comment>
<evidence type="ECO:0000259" key="10">
    <source>
        <dbReference type="PROSITE" id="PS50263"/>
    </source>
</evidence>
<evidence type="ECO:0000256" key="7">
    <source>
        <dbReference type="HAMAP-Rule" id="MF_02090"/>
    </source>
</evidence>
<dbReference type="SUPFAM" id="SSF56317">
    <property type="entry name" value="Carbon-nitrogen hydrolase"/>
    <property type="match status" value="1"/>
</dbReference>
<dbReference type="GO" id="GO:0004359">
    <property type="term" value="F:glutaminase activity"/>
    <property type="evidence" value="ECO:0007669"/>
    <property type="project" value="InterPro"/>
</dbReference>
<dbReference type="HAMAP" id="MF_02090">
    <property type="entry name" value="NadE_glutamine_dep"/>
    <property type="match status" value="1"/>
</dbReference>
<comment type="function">
    <text evidence="7">Catalyzes the ATP-dependent amidation of deamido-NAD to form NAD. Uses L-glutamine as a nitrogen source.</text>
</comment>
<gene>
    <name evidence="7" type="primary">nadE</name>
    <name evidence="11" type="ORF">IAB81_04415</name>
</gene>
<organism evidence="11 12">
    <name type="scientific">Candidatus Merdivivens pullicola</name>
    <dbReference type="NCBI Taxonomy" id="2840872"/>
    <lineage>
        <taxon>Bacteria</taxon>
        <taxon>Pseudomonadati</taxon>
        <taxon>Bacteroidota</taxon>
        <taxon>Bacteroidia</taxon>
        <taxon>Bacteroidales</taxon>
        <taxon>Muribaculaceae</taxon>
        <taxon>Muribaculaceae incertae sedis</taxon>
        <taxon>Candidatus Merdivivens</taxon>
    </lineage>
</organism>
<dbReference type="Pfam" id="PF00795">
    <property type="entry name" value="CN_hydrolase"/>
    <property type="match status" value="1"/>
</dbReference>
<dbReference type="GO" id="GO:0005524">
    <property type="term" value="F:ATP binding"/>
    <property type="evidence" value="ECO:0007669"/>
    <property type="project" value="UniProtKB-UniRule"/>
</dbReference>
<feature type="binding site" evidence="7">
    <location>
        <position position="469"/>
    </location>
    <ligand>
        <name>ATP</name>
        <dbReference type="ChEBI" id="CHEBI:30616"/>
    </ligand>
</feature>
<feature type="active site" description="Nucleophile; for glutaminase activity" evidence="7">
    <location>
        <position position="172"/>
    </location>
</feature>
<keyword evidence="6 7" id="KW-0520">NAD</keyword>
<dbReference type="PROSITE" id="PS50263">
    <property type="entry name" value="CN_HYDROLASE"/>
    <property type="match status" value="1"/>
</dbReference>
<feature type="binding site" evidence="7">
    <location>
        <position position="199"/>
    </location>
    <ligand>
        <name>L-glutamine</name>
        <dbReference type="ChEBI" id="CHEBI:58359"/>
    </ligand>
</feature>
<dbReference type="InterPro" id="IPR003010">
    <property type="entry name" value="C-N_Hydrolase"/>
</dbReference>
<evidence type="ECO:0000313" key="12">
    <source>
        <dbReference type="Proteomes" id="UP000823604"/>
    </source>
</evidence>
<dbReference type="Gene3D" id="3.60.110.10">
    <property type="entry name" value="Carbon-nitrogen hydrolase"/>
    <property type="match status" value="1"/>
</dbReference>
<comment type="caution">
    <text evidence="11">The sequence shown here is derived from an EMBL/GenBank/DDBJ whole genome shotgun (WGS) entry which is preliminary data.</text>
</comment>
<dbReference type="InterPro" id="IPR036526">
    <property type="entry name" value="C-N_Hydrolase_sf"/>
</dbReference>
<feature type="active site" description="For glutaminase activity" evidence="7">
    <location>
        <position position="119"/>
    </location>
</feature>
<dbReference type="CDD" id="cd07570">
    <property type="entry name" value="GAT_Gln-NAD-synth"/>
    <property type="match status" value="1"/>
</dbReference>
<feature type="binding site" evidence="7">
    <location>
        <begin position="359"/>
        <end position="366"/>
    </location>
    <ligand>
        <name>ATP</name>
        <dbReference type="ChEBI" id="CHEBI:30616"/>
    </ligand>
</feature>
<evidence type="ECO:0000256" key="5">
    <source>
        <dbReference type="ARBA" id="ARBA00022840"/>
    </source>
</evidence>
<feature type="binding site" evidence="7">
    <location>
        <begin position="479"/>
        <end position="482"/>
    </location>
    <ligand>
        <name>deamido-NAD(+)</name>
        <dbReference type="ChEBI" id="CHEBI:58437"/>
        <note>ligand shared between two neighboring subunits</note>
    </ligand>
</feature>
<reference evidence="11" key="1">
    <citation type="submission" date="2020-10" db="EMBL/GenBank/DDBJ databases">
        <authorList>
            <person name="Gilroy R."/>
        </authorList>
    </citation>
    <scope>NUCLEOTIDE SEQUENCE</scope>
    <source>
        <strain evidence="11">B1-8020</strain>
    </source>
</reference>
<feature type="binding site" evidence="7">
    <location>
        <position position="615"/>
    </location>
    <ligand>
        <name>deamido-NAD(+)</name>
        <dbReference type="ChEBI" id="CHEBI:58437"/>
        <note>ligand shared between two neighboring subunits</note>
    </ligand>
</feature>
<dbReference type="NCBIfam" id="NF002730">
    <property type="entry name" value="PRK02628.1"/>
    <property type="match status" value="1"/>
</dbReference>
<feature type="binding site" evidence="7">
    <location>
        <position position="125"/>
    </location>
    <ligand>
        <name>L-glutamine</name>
        <dbReference type="ChEBI" id="CHEBI:58359"/>
    </ligand>
</feature>
<keyword evidence="3 7" id="KW-0436">Ligase</keyword>
<sequence>MENIGGHGYIRVAAAAPAVELGNCGKNAERIIAVVNEAASNDAAIVVFPELSVTGYTCGDLFHQKRLLDAAEKSVAEIAASTSGMKTAVIVGAPVKYCDRLFNCAIVIFNGKIAGIVPKSNIPNYGEFYEKRWFSAGLSANKRIFYAGNEGIPFGTGFLFRLDKATIGVEICEDLWAPLPPSTILCMAGADIIANPSASNELAGKHDYRMQLIAQQSGRCISSYIYASAGFGESTSDLVFAGDTVIAENGKIIATGERFNKNGTITYADTDLELLSSMRSKTGSFNMEDSVTARLTEGYETIELGIPAYPQSLSRHIDQHPFIPSGKEMDRRMEEIIGIQVCGLATRIDKIKSRTSVIGISGGLDSTLALLITALTYDFLGKDRKDIIGVTMPGPGTTGRTKNNATDLMAALGISSREIPIASAVEQHFSDIGLEKDYRGTAYENSQARERTQIIMDIANLTGGIVIGTGDLSESALGWCTYNGDHMSMYNINGSIPKTLVIHLVKWIADNRMASIAIPGKQQEARKIIYDIIDTPISPELLPASDKGEISQKTEDIIGPYELHDFFLYHFMRLGETPEKILYTAVHAFSGKYDSETIEKWLRTFIRRFFTQQFKRNCMPDSPKVGSVALSPRGDWRMPSDASPDEWL</sequence>
<dbReference type="GO" id="GO:0008795">
    <property type="term" value="F:NAD+ synthase activity"/>
    <property type="evidence" value="ECO:0007669"/>
    <property type="project" value="UniProtKB-UniRule"/>
</dbReference>
<dbReference type="NCBIfam" id="TIGR00552">
    <property type="entry name" value="nadE"/>
    <property type="match status" value="1"/>
</dbReference>
<feature type="domain" description="CN hydrolase" evidence="10">
    <location>
        <begin position="10"/>
        <end position="272"/>
    </location>
</feature>
<dbReference type="Gene3D" id="1.10.10.1140">
    <property type="entry name" value="Glutamine-dependent NAD+ synthetase, C-terminal domain"/>
    <property type="match status" value="1"/>
</dbReference>
<feature type="active site" description="Proton acceptor; for glutaminase activity" evidence="7">
    <location>
        <position position="50"/>
    </location>
</feature>
<dbReference type="InterPro" id="IPR014445">
    <property type="entry name" value="Gln-dep_NAD_synthase"/>
</dbReference>
<accession>A0A9D9IHE4</accession>
<dbReference type="SUPFAM" id="SSF52402">
    <property type="entry name" value="Adenine nucleotide alpha hydrolases-like"/>
    <property type="match status" value="1"/>
</dbReference>
<feature type="binding site" evidence="7">
    <location>
        <position position="474"/>
    </location>
    <ligand>
        <name>deamido-NAD(+)</name>
        <dbReference type="ChEBI" id="CHEBI:58437"/>
        <note>ligand shared between two neighboring subunits</note>
    </ligand>
</feature>
<comment type="similarity">
    <text evidence="2 7 8">In the C-terminal section; belongs to the NAD synthetase family.</text>
</comment>
<proteinExistence type="inferred from homology"/>
<dbReference type="EMBL" id="JADIMA010000040">
    <property type="protein sequence ID" value="MBO8472852.1"/>
    <property type="molecule type" value="Genomic_DNA"/>
</dbReference>
<evidence type="ECO:0000256" key="9">
    <source>
        <dbReference type="RuleBase" id="RU003811"/>
    </source>
</evidence>
<dbReference type="PANTHER" id="PTHR23090:SF9">
    <property type="entry name" value="GLUTAMINE-DEPENDENT NAD(+) SYNTHETASE"/>
    <property type="match status" value="1"/>
</dbReference>
<evidence type="ECO:0000256" key="8">
    <source>
        <dbReference type="PIRNR" id="PIRNR006630"/>
    </source>
</evidence>
<comment type="pathway">
    <text evidence="1 7 8">Cofactor biosynthesis; NAD(+) biosynthesis; NAD(+) from deamido-NAD(+) (L-Gln route): step 1/1.</text>
</comment>
<name>A0A9D9IHE4_9BACT</name>
<dbReference type="InterPro" id="IPR003694">
    <property type="entry name" value="NAD_synthase"/>
</dbReference>
<evidence type="ECO:0000256" key="3">
    <source>
        <dbReference type="ARBA" id="ARBA00022598"/>
    </source>
</evidence>
<evidence type="ECO:0000256" key="6">
    <source>
        <dbReference type="ARBA" id="ARBA00023027"/>
    </source>
</evidence>
<evidence type="ECO:0000256" key="2">
    <source>
        <dbReference type="ARBA" id="ARBA00007145"/>
    </source>
</evidence>